<dbReference type="OrthoDB" id="64432at2759"/>
<accession>A0A024UK94</accession>
<evidence type="ECO:0000313" key="2">
    <source>
        <dbReference type="EMBL" id="ETW06023.1"/>
    </source>
</evidence>
<dbReference type="EMBL" id="KI913956">
    <property type="protein sequence ID" value="ETW06023.1"/>
    <property type="molecule type" value="Genomic_DNA"/>
</dbReference>
<name>A0A024UK94_9STRA</name>
<feature type="region of interest" description="Disordered" evidence="1">
    <location>
        <begin position="236"/>
        <end position="257"/>
    </location>
</feature>
<sequence length="814" mass="88877">MRDRRQKRNVKRMNRMIIRIKLHIWQKMIFVNQHGHGRVWAVNVDADATPNTLSARMTCLNPSGNGFQRHAARSAQMSASFGGKLLAAAYVDDQCVGLNNLIIVTRPSAVSVAISRVDLNGDDAVVDSQITHTLPPSWSGASVVVEIMDGPHVWFSCPSQAESQLVLIRNDDLHMLYASVPQPHMFQSACLIANSTVDPASRTSATPLDDMHLLVHSTDGDTHVWHTLPLPPLPPCHHPRHFSARSQPSKPHVPPRPKRYLPSNLPICCVWTDQEEVTSSTHRILLGTTAPSLVATVHDCIVATLTLHATPIDIQYADVHGLDGGDASGVHDGAVAAALHRADIFVVTCLDHSVVVVMSLQSTLSIVQEFTNVHRVFVNDFKRNGWDQILLVPSNDVDEHEWVLTDVMSVVPSATGDAGPPRRSKQSKRKTAHHVDHASIQMLLNKLAAPAQADKLDAIQAALAIRAKEADASLLAQQSMLDEKRAVLAMLERQCRHVWLDQTNSHTVPGEPSIDDAAAAASRTPLQPLVPPLDNIDNAPSGFHAVPILVHPLLLESIAPTSIQHSPLFSTLHFVVTVRNASSAPLEQVTALLVGSKVASPIHGGSDVVRILAPHSTHAFHCHIALPSDVHRRSHVDWHVLAAWGHDNCLVFDQDPVRVAVYDMLHLPVHAPNLDTCDLLLLSTTCQLDQWLVPSRANELGVTIDSIKAGVAKVTVAAPNAAILECQLRHLQRQLGRHNIFVLENPLHPAHLHLLDTALSSMQAELAFEAAQPAPDRRGIVQMELDRAIGQLHAAMKRRAFRRQPPSSPSSPSS</sequence>
<protein>
    <submittedName>
        <fullName evidence="2">Uncharacterized protein</fullName>
    </submittedName>
</protein>
<feature type="compositionally biased region" description="Basic residues" evidence="1">
    <location>
        <begin position="422"/>
        <end position="432"/>
    </location>
</feature>
<gene>
    <name evidence="2" type="ORF">H310_03632</name>
</gene>
<dbReference type="VEuPathDB" id="FungiDB:H310_03632"/>
<dbReference type="GeneID" id="20080682"/>
<evidence type="ECO:0000256" key="1">
    <source>
        <dbReference type="SAM" id="MobiDB-lite"/>
    </source>
</evidence>
<dbReference type="RefSeq" id="XP_008865800.1">
    <property type="nucleotide sequence ID" value="XM_008867578.1"/>
</dbReference>
<dbReference type="AlphaFoldDB" id="A0A024UK94"/>
<feature type="region of interest" description="Disordered" evidence="1">
    <location>
        <begin position="413"/>
        <end position="432"/>
    </location>
</feature>
<proteinExistence type="predicted"/>
<reference evidence="2" key="1">
    <citation type="submission" date="2013-12" db="EMBL/GenBank/DDBJ databases">
        <title>The Genome Sequence of Aphanomyces invadans NJM9701.</title>
        <authorList>
            <consortium name="The Broad Institute Genomics Platform"/>
            <person name="Russ C."/>
            <person name="Tyler B."/>
            <person name="van West P."/>
            <person name="Dieguez-Uribeondo J."/>
            <person name="Young S.K."/>
            <person name="Zeng Q."/>
            <person name="Gargeya S."/>
            <person name="Fitzgerald M."/>
            <person name="Abouelleil A."/>
            <person name="Alvarado L."/>
            <person name="Chapman S.B."/>
            <person name="Gainer-Dewar J."/>
            <person name="Goldberg J."/>
            <person name="Griggs A."/>
            <person name="Gujja S."/>
            <person name="Hansen M."/>
            <person name="Howarth C."/>
            <person name="Imamovic A."/>
            <person name="Ireland A."/>
            <person name="Larimer J."/>
            <person name="McCowan C."/>
            <person name="Murphy C."/>
            <person name="Pearson M."/>
            <person name="Poon T.W."/>
            <person name="Priest M."/>
            <person name="Roberts A."/>
            <person name="Saif S."/>
            <person name="Shea T."/>
            <person name="Sykes S."/>
            <person name="Wortman J."/>
            <person name="Nusbaum C."/>
            <person name="Birren B."/>
        </authorList>
    </citation>
    <scope>NUCLEOTIDE SEQUENCE [LARGE SCALE GENOMIC DNA]</scope>
    <source>
        <strain evidence="2">NJM9701</strain>
    </source>
</reference>
<organism evidence="2">
    <name type="scientific">Aphanomyces invadans</name>
    <dbReference type="NCBI Taxonomy" id="157072"/>
    <lineage>
        <taxon>Eukaryota</taxon>
        <taxon>Sar</taxon>
        <taxon>Stramenopiles</taxon>
        <taxon>Oomycota</taxon>
        <taxon>Saprolegniomycetes</taxon>
        <taxon>Saprolegniales</taxon>
        <taxon>Verrucalvaceae</taxon>
        <taxon>Aphanomyces</taxon>
    </lineage>
</organism>